<feature type="transmembrane region" description="Helical" evidence="1">
    <location>
        <begin position="44"/>
        <end position="68"/>
    </location>
</feature>
<comment type="caution">
    <text evidence="5">The sequence shown here is derived from an EMBL/GenBank/DDBJ whole genome shotgun (WGS) entry which is preliminary data.</text>
</comment>
<dbReference type="Proteomes" id="UP001589865">
    <property type="component" value="Unassembled WGS sequence"/>
</dbReference>
<dbReference type="Pfam" id="PF00990">
    <property type="entry name" value="GGDEF"/>
    <property type="match status" value="1"/>
</dbReference>
<dbReference type="CDD" id="cd01948">
    <property type="entry name" value="EAL"/>
    <property type="match status" value="1"/>
</dbReference>
<protein>
    <submittedName>
        <fullName evidence="5">EAL domain-containing protein</fullName>
    </submittedName>
</protein>
<dbReference type="SUPFAM" id="SSF55785">
    <property type="entry name" value="PYP-like sensor domain (PAS domain)"/>
    <property type="match status" value="1"/>
</dbReference>
<sequence length="812" mass="87608">MNHLHHEHNTALLLLAVGVCCMACFVSANLLWKLKIVAPVHRTRWAVGAGLVYGSGVWATHFIAMLAFEPGLPVSYAPGLTAVSALVAATGAALAFLFGQPPGHAVGRRALTGGTVLGLTVGAMHYMGMSAIRLSGTIEFAPLYVVTSVLGGGILAVLALLCRLNQRQGRLAAAGLLAASILCLHFTGMAGTTILPSAGVVVASGGLDERLLALTVAAIVAAIAVVGLSSVIFEEKLQGERTRDAERLGRLASGTFEGLFIHRGGMILDVNEALVRLVGRPAEALIGQDIATILPAEAADRLRTDYDVPTDDNILPTMEVELGAEAGRSIPVEILSRAIENVDVTERQNLPACAVAVRDLTERRRAEAQIRYLAHHDGLTGLPNRILLADRSRQVLELASREGNGVAILCLDLDRFKAVNDIMGHDGGDQLLIQVAERLRAVLRASDTVARLGGDEFVIVQGGLDNPEGAAALAERVAATLSEPFELDGQVFEVGTSIGIALFPTDGKTVPRLLRNADTALYRAKREGGDLYRFFEPAMDQRLMERRAMERDLRAAIERNELYLVYQPQFDTMTGELVGQEALLRWCHPERGIVPPADFVPLAEESGFILPLGLWALERACTEAASWPVPCRVAVNLSPAQFRQPDLIAVITAILERSGLPPQRLKMEVTEGLLISDTERALTLLHALKEKGIFLSLDDFGTGYSSLSYLRRFPFDELKIDQSFVGGLGRDLGSAAIIEAVLALSRSLGLSVVAEGVETEEQMRMLRDWKCPRVQGFLLGRPVRSDELFSTATWVRTPAELQLQALHPRQAP</sequence>
<dbReference type="SMART" id="SM00091">
    <property type="entry name" value="PAS"/>
    <property type="match status" value="1"/>
</dbReference>
<keyword evidence="1" id="KW-1133">Transmembrane helix</keyword>
<evidence type="ECO:0000259" key="2">
    <source>
        <dbReference type="PROSITE" id="PS50883"/>
    </source>
</evidence>
<proteinExistence type="predicted"/>
<dbReference type="SUPFAM" id="SSF141868">
    <property type="entry name" value="EAL domain-like"/>
    <property type="match status" value="1"/>
</dbReference>
<dbReference type="CDD" id="cd00130">
    <property type="entry name" value="PAS"/>
    <property type="match status" value="1"/>
</dbReference>
<feature type="transmembrane region" description="Helical" evidence="1">
    <location>
        <begin position="141"/>
        <end position="164"/>
    </location>
</feature>
<organism evidence="5 6">
    <name type="scientific">Roseomonas elaeocarpi</name>
    <dbReference type="NCBI Taxonomy" id="907779"/>
    <lineage>
        <taxon>Bacteria</taxon>
        <taxon>Pseudomonadati</taxon>
        <taxon>Pseudomonadota</taxon>
        <taxon>Alphaproteobacteria</taxon>
        <taxon>Acetobacterales</taxon>
        <taxon>Roseomonadaceae</taxon>
        <taxon>Roseomonas</taxon>
    </lineage>
</organism>
<dbReference type="NCBIfam" id="TIGR00254">
    <property type="entry name" value="GGDEF"/>
    <property type="match status" value="1"/>
</dbReference>
<dbReference type="Pfam" id="PF03707">
    <property type="entry name" value="MHYT"/>
    <property type="match status" value="2"/>
</dbReference>
<dbReference type="NCBIfam" id="TIGR00229">
    <property type="entry name" value="sensory_box"/>
    <property type="match status" value="1"/>
</dbReference>
<feature type="transmembrane region" description="Helical" evidence="1">
    <location>
        <begin position="12"/>
        <end position="32"/>
    </location>
</feature>
<evidence type="ECO:0000259" key="3">
    <source>
        <dbReference type="PROSITE" id="PS50887"/>
    </source>
</evidence>
<dbReference type="InterPro" id="IPR000160">
    <property type="entry name" value="GGDEF_dom"/>
</dbReference>
<dbReference type="InterPro" id="IPR029787">
    <property type="entry name" value="Nucleotide_cyclase"/>
</dbReference>
<feature type="domain" description="MHYT" evidence="4">
    <location>
        <begin position="8"/>
        <end position="195"/>
    </location>
</feature>
<dbReference type="PROSITE" id="PS50887">
    <property type="entry name" value="GGDEF"/>
    <property type="match status" value="1"/>
</dbReference>
<accession>A0ABV6JLU6</accession>
<dbReference type="EMBL" id="JBHLUN010000001">
    <property type="protein sequence ID" value="MFC0406692.1"/>
    <property type="molecule type" value="Genomic_DNA"/>
</dbReference>
<dbReference type="SMART" id="SM00267">
    <property type="entry name" value="GGDEF"/>
    <property type="match status" value="1"/>
</dbReference>
<dbReference type="PANTHER" id="PTHR44757">
    <property type="entry name" value="DIGUANYLATE CYCLASE DGCP"/>
    <property type="match status" value="1"/>
</dbReference>
<reference evidence="5 6" key="1">
    <citation type="submission" date="2024-09" db="EMBL/GenBank/DDBJ databases">
        <authorList>
            <person name="Sun Q."/>
            <person name="Mori K."/>
        </authorList>
    </citation>
    <scope>NUCLEOTIDE SEQUENCE [LARGE SCALE GENOMIC DNA]</scope>
    <source>
        <strain evidence="5 6">TBRC 5777</strain>
    </source>
</reference>
<feature type="transmembrane region" description="Helical" evidence="1">
    <location>
        <begin position="110"/>
        <end position="129"/>
    </location>
</feature>
<feature type="domain" description="EAL" evidence="2">
    <location>
        <begin position="546"/>
        <end position="796"/>
    </location>
</feature>
<keyword evidence="1" id="KW-0472">Membrane</keyword>
<dbReference type="PROSITE" id="PS50924">
    <property type="entry name" value="MHYT"/>
    <property type="match status" value="1"/>
</dbReference>
<dbReference type="InterPro" id="IPR035919">
    <property type="entry name" value="EAL_sf"/>
</dbReference>
<dbReference type="CDD" id="cd01949">
    <property type="entry name" value="GGDEF"/>
    <property type="match status" value="1"/>
</dbReference>
<dbReference type="Gene3D" id="3.20.20.450">
    <property type="entry name" value="EAL domain"/>
    <property type="match status" value="1"/>
</dbReference>
<gene>
    <name evidence="5" type="ORF">ACFFGY_00430</name>
</gene>
<dbReference type="InterPro" id="IPR005330">
    <property type="entry name" value="MHYT_dom"/>
</dbReference>
<evidence type="ECO:0000256" key="1">
    <source>
        <dbReference type="PROSITE-ProRule" id="PRU00244"/>
    </source>
</evidence>
<dbReference type="Pfam" id="PF00563">
    <property type="entry name" value="EAL"/>
    <property type="match status" value="1"/>
</dbReference>
<feature type="transmembrane region" description="Helical" evidence="1">
    <location>
        <begin position="211"/>
        <end position="233"/>
    </location>
</feature>
<dbReference type="InterPro" id="IPR035965">
    <property type="entry name" value="PAS-like_dom_sf"/>
</dbReference>
<dbReference type="InterPro" id="IPR000014">
    <property type="entry name" value="PAS"/>
</dbReference>
<dbReference type="SUPFAM" id="SSF55073">
    <property type="entry name" value="Nucleotide cyclase"/>
    <property type="match status" value="1"/>
</dbReference>
<dbReference type="PROSITE" id="PS50883">
    <property type="entry name" value="EAL"/>
    <property type="match status" value="1"/>
</dbReference>
<evidence type="ECO:0000313" key="6">
    <source>
        <dbReference type="Proteomes" id="UP001589865"/>
    </source>
</evidence>
<feature type="transmembrane region" description="Helical" evidence="1">
    <location>
        <begin position="171"/>
        <end position="191"/>
    </location>
</feature>
<dbReference type="Gene3D" id="3.30.450.20">
    <property type="entry name" value="PAS domain"/>
    <property type="match status" value="1"/>
</dbReference>
<evidence type="ECO:0000313" key="5">
    <source>
        <dbReference type="EMBL" id="MFC0406692.1"/>
    </source>
</evidence>
<keyword evidence="1" id="KW-0812">Transmembrane</keyword>
<dbReference type="InterPro" id="IPR001633">
    <property type="entry name" value="EAL_dom"/>
</dbReference>
<dbReference type="RefSeq" id="WP_377042367.1">
    <property type="nucleotide sequence ID" value="NZ_JBHLUN010000001.1"/>
</dbReference>
<dbReference type="Gene3D" id="3.30.70.270">
    <property type="match status" value="1"/>
</dbReference>
<dbReference type="InterPro" id="IPR052155">
    <property type="entry name" value="Biofilm_reg_signaling"/>
</dbReference>
<evidence type="ECO:0000259" key="4">
    <source>
        <dbReference type="PROSITE" id="PS50924"/>
    </source>
</evidence>
<name>A0ABV6JLU6_9PROT</name>
<dbReference type="InterPro" id="IPR043128">
    <property type="entry name" value="Rev_trsase/Diguanyl_cyclase"/>
</dbReference>
<dbReference type="SMART" id="SM00052">
    <property type="entry name" value="EAL"/>
    <property type="match status" value="1"/>
</dbReference>
<feature type="transmembrane region" description="Helical" evidence="1">
    <location>
        <begin position="74"/>
        <end position="98"/>
    </location>
</feature>
<keyword evidence="6" id="KW-1185">Reference proteome</keyword>
<dbReference type="PANTHER" id="PTHR44757:SF2">
    <property type="entry name" value="BIOFILM ARCHITECTURE MAINTENANCE PROTEIN MBAA"/>
    <property type="match status" value="1"/>
</dbReference>
<feature type="domain" description="GGDEF" evidence="3">
    <location>
        <begin position="404"/>
        <end position="537"/>
    </location>
</feature>